<keyword evidence="1 3" id="KW-0853">WD repeat</keyword>
<accession>A0A8T8XEY9</accession>
<dbReference type="InterPro" id="IPR020472">
    <property type="entry name" value="WD40_PAC1"/>
</dbReference>
<evidence type="ECO:0000313" key="5">
    <source>
        <dbReference type="EMBL" id="RAH86846.1"/>
    </source>
</evidence>
<dbReference type="Pfam" id="PF00400">
    <property type="entry name" value="WD40"/>
    <property type="match status" value="3"/>
</dbReference>
<dbReference type="Proteomes" id="UP000249497">
    <property type="component" value="Unassembled WGS sequence"/>
</dbReference>
<dbReference type="Gene3D" id="2.130.10.10">
    <property type="entry name" value="YVTN repeat-like/Quinoprotein amine dehydrogenase"/>
    <property type="match status" value="4"/>
</dbReference>
<keyword evidence="2" id="KW-0677">Repeat</keyword>
<dbReference type="GeneID" id="37181309"/>
<dbReference type="EMBL" id="KZ824771">
    <property type="protein sequence ID" value="RAH86846.1"/>
    <property type="molecule type" value="Genomic_DNA"/>
</dbReference>
<sequence length="573" mass="64107">MSSWIRGTPMFEEYWGPGIQTLRSTEAILNSERRLREEVRSIVFSPDGRLLVSTHQEGIVEFWNATTGQHQQTVQTHSTCIRCTDLSEKGAVLAIGSQDGSIELWNTDTVAFEDGRLGVCDLTTGTQQYITRGDRTPHSLAFAAGGGLLISVDSYSVGRYTVEVFDAASMELLDLFESKRAQISWPQLSSDGRFLAFLAEGYIDIRSVKAKVLCGRLATRGDTGQIVFSRDCSMLAFNTSASKISLWNLNNGSTYEIDHGHPDRPEALAFSPNSRLLVSGYRNILKLWDLSIDQIQHASRPRYHVARWIVPSPNGELLASGSEEGRVRLWNPRTGECTAILGRHKHMCTLYFSPCGNRIATGGKDSLVKLWNIHTRNLEASWDQNSEVVSIRFSPRGDILASNCSGGLIDLWELGHDEPKPLPQIQSQAGNDIAFVANGRLLVRSEENSIGLYNPRTSQSIRLIEIPEWRSLLIRSMMLSPDGRRVAFELDDNTIRVWDAKDAQFERTFTGTHAAWASRIALIHVYEREWLCVNGEKILWLPPQQRAAALAYKKGTLVIVHESGRFSMILCLI</sequence>
<evidence type="ECO:0000256" key="2">
    <source>
        <dbReference type="ARBA" id="ARBA00022737"/>
    </source>
</evidence>
<feature type="repeat" description="WD" evidence="3">
    <location>
        <begin position="474"/>
        <end position="508"/>
    </location>
</feature>
<dbReference type="InterPro" id="IPR024977">
    <property type="entry name" value="Apc4-like_WD40_dom"/>
</dbReference>
<evidence type="ECO:0000313" key="6">
    <source>
        <dbReference type="Proteomes" id="UP000249497"/>
    </source>
</evidence>
<dbReference type="OrthoDB" id="538223at2759"/>
<reference evidence="5 6" key="1">
    <citation type="submission" date="2018-02" db="EMBL/GenBank/DDBJ databases">
        <title>The genomes of Aspergillus section Nigri reveals drivers in fungal speciation.</title>
        <authorList>
            <consortium name="DOE Joint Genome Institute"/>
            <person name="Vesth T.C."/>
            <person name="Nybo J."/>
            <person name="Theobald S."/>
            <person name="Brandl J."/>
            <person name="Frisvad J.C."/>
            <person name="Nielsen K.F."/>
            <person name="Lyhne E.K."/>
            <person name="Kogle M.E."/>
            <person name="Kuo A."/>
            <person name="Riley R."/>
            <person name="Clum A."/>
            <person name="Nolan M."/>
            <person name="Lipzen A."/>
            <person name="Salamov A."/>
            <person name="Henrissat B."/>
            <person name="Wiebenga A."/>
            <person name="De vries R.P."/>
            <person name="Grigoriev I.V."/>
            <person name="Mortensen U.H."/>
            <person name="Andersen M.R."/>
            <person name="Baker S.E."/>
        </authorList>
    </citation>
    <scope>NUCLEOTIDE SEQUENCE [LARGE SCALE GENOMIC DNA]</scope>
    <source>
        <strain evidence="5 6">CBS 114.51</strain>
    </source>
</reference>
<dbReference type="InterPro" id="IPR015943">
    <property type="entry name" value="WD40/YVTN_repeat-like_dom_sf"/>
</dbReference>
<dbReference type="AlphaFoldDB" id="A0A8T8XEY9"/>
<dbReference type="PANTHER" id="PTHR19848">
    <property type="entry name" value="WD40 REPEAT PROTEIN"/>
    <property type="match status" value="1"/>
</dbReference>
<dbReference type="InterPro" id="IPR001680">
    <property type="entry name" value="WD40_rpt"/>
</dbReference>
<proteinExistence type="predicted"/>
<name>A0A8T8XEY9_ASPJA</name>
<dbReference type="RefSeq" id="XP_025532740.1">
    <property type="nucleotide sequence ID" value="XM_025677616.1"/>
</dbReference>
<feature type="repeat" description="WD" evidence="3">
    <location>
        <begin position="312"/>
        <end position="340"/>
    </location>
</feature>
<dbReference type="InterPro" id="IPR019775">
    <property type="entry name" value="WD40_repeat_CS"/>
</dbReference>
<evidence type="ECO:0000256" key="1">
    <source>
        <dbReference type="ARBA" id="ARBA00022574"/>
    </source>
</evidence>
<feature type="domain" description="Anaphase-promoting complex subunit 4-like WD40" evidence="4">
    <location>
        <begin position="32"/>
        <end position="84"/>
    </location>
</feature>
<feature type="repeat" description="WD" evidence="3">
    <location>
        <begin position="340"/>
        <end position="381"/>
    </location>
</feature>
<organism evidence="5 6">
    <name type="scientific">Aspergillus japonicus CBS 114.51</name>
    <dbReference type="NCBI Taxonomy" id="1448312"/>
    <lineage>
        <taxon>Eukaryota</taxon>
        <taxon>Fungi</taxon>
        <taxon>Dikarya</taxon>
        <taxon>Ascomycota</taxon>
        <taxon>Pezizomycotina</taxon>
        <taxon>Eurotiomycetes</taxon>
        <taxon>Eurotiomycetidae</taxon>
        <taxon>Eurotiales</taxon>
        <taxon>Aspergillaceae</taxon>
        <taxon>Aspergillus</taxon>
        <taxon>Aspergillus subgen. Circumdati</taxon>
    </lineage>
</organism>
<feature type="repeat" description="WD" evidence="3">
    <location>
        <begin position="74"/>
        <end position="109"/>
    </location>
</feature>
<dbReference type="SUPFAM" id="SSF50978">
    <property type="entry name" value="WD40 repeat-like"/>
    <property type="match status" value="2"/>
</dbReference>
<dbReference type="PRINTS" id="PR00320">
    <property type="entry name" value="GPROTEINBRPT"/>
</dbReference>
<keyword evidence="6" id="KW-1185">Reference proteome</keyword>
<dbReference type="PROSITE" id="PS50082">
    <property type="entry name" value="WD_REPEATS_2"/>
    <property type="match status" value="5"/>
</dbReference>
<dbReference type="PROSITE" id="PS50294">
    <property type="entry name" value="WD_REPEATS_REGION"/>
    <property type="match status" value="2"/>
</dbReference>
<gene>
    <name evidence="5" type="ORF">BO86DRAFT_73359</name>
</gene>
<evidence type="ECO:0000259" key="4">
    <source>
        <dbReference type="Pfam" id="PF12894"/>
    </source>
</evidence>
<feature type="repeat" description="WD" evidence="3">
    <location>
        <begin position="32"/>
        <end position="73"/>
    </location>
</feature>
<dbReference type="Pfam" id="PF12894">
    <property type="entry name" value="ANAPC4_WD40"/>
    <property type="match status" value="1"/>
</dbReference>
<dbReference type="InterPro" id="IPR036322">
    <property type="entry name" value="WD40_repeat_dom_sf"/>
</dbReference>
<protein>
    <submittedName>
        <fullName evidence="5">WD40 repeat-like protein</fullName>
    </submittedName>
</protein>
<dbReference type="SMART" id="SM00320">
    <property type="entry name" value="WD40"/>
    <property type="match status" value="7"/>
</dbReference>
<evidence type="ECO:0000256" key="3">
    <source>
        <dbReference type="PROSITE-ProRule" id="PRU00221"/>
    </source>
</evidence>
<dbReference type="PROSITE" id="PS00678">
    <property type="entry name" value="WD_REPEATS_1"/>
    <property type="match status" value="2"/>
</dbReference>
<dbReference type="PANTHER" id="PTHR19848:SF8">
    <property type="entry name" value="F-BOX AND WD REPEAT DOMAIN CONTAINING 7"/>
    <property type="match status" value="1"/>
</dbReference>